<gene>
    <name evidence="7" type="ORF">RF55_13612</name>
</gene>
<sequence length="787" mass="89081">MTKPCCVPKCKTGYKSVKLKCSVFKAPTNVERRKKWQAAIPGIKQLSSSQYVCEKHFDKQYIHRKYVKQDASGKIIAEVSFIHPRLHESAIPSIFDSDEETQIVAETKDKPDNNRIATHFSISAENTSNEQSSVLNNIVPIDSMGICLDDTEISARLDSQPYTILTTELASTVNTVPTSAGSSGLSNCRKTFNISRITISEYEPSTHHEVSDNYTATLPTSWSVSELFPRTGHNLLFSYAVTLTKKGITVPITQKSVTLDTERKLCYYIYGHLVNVDGTDLDKILDNTTMLPSILIKFQHMNVCSGIGDVNVHFIQADSAFKNYIDQWHHHECSLLSKRKRCDRCIKLRKNILQKELRLKNPSSINRICGLSNPLDEKKLQAIRIKMNRERREKNRAKFLSTLLKESLKAKEDEIANIKDLTLDTRCSELNVPAAPKTAMKEIIAAASKKDAKGRRYTEEWIMLCKNLTYVGLTDFGNDGLQSTDINDQATNGLVLMFQPLADKYTQPIAVFASKNPVNGDELAKLVVKAIVYLEKSGAKIHGVIGDGAKTNKKMLSLLGVTSSFLNTKTWFTHPLDNERKVFAFSDINSEKNYIQWRYFDILFDLDNKHPGNARACPKLSKRHIVLDNTSKMRVRLATQIFSNSVAQGLAFYLSQNCTALACCEETIAFCKRINDTFDALNRKMPNEGLTPHSRDFKILEESIQWLNDWQSAMLKGDITPDEFLTIETAEGFRLSLVSTMDLCQYLTEKYGFEYLLTGKVNQDNLEVTYANRYYKNMVHATFVEKL</sequence>
<dbReference type="PaxDb" id="67767-A0A0J7KA79"/>
<dbReference type="SMART" id="SM00980">
    <property type="entry name" value="THAP"/>
    <property type="match status" value="1"/>
</dbReference>
<organism evidence="7 8">
    <name type="scientific">Lasius niger</name>
    <name type="common">Black garden ant</name>
    <dbReference type="NCBI Taxonomy" id="67767"/>
    <lineage>
        <taxon>Eukaryota</taxon>
        <taxon>Metazoa</taxon>
        <taxon>Ecdysozoa</taxon>
        <taxon>Arthropoda</taxon>
        <taxon>Hexapoda</taxon>
        <taxon>Insecta</taxon>
        <taxon>Pterygota</taxon>
        <taxon>Neoptera</taxon>
        <taxon>Endopterygota</taxon>
        <taxon>Hymenoptera</taxon>
        <taxon>Apocrita</taxon>
        <taxon>Aculeata</taxon>
        <taxon>Formicoidea</taxon>
        <taxon>Formicidae</taxon>
        <taxon>Formicinae</taxon>
        <taxon>Lasius</taxon>
        <taxon>Lasius</taxon>
    </lineage>
</organism>
<dbReference type="SMART" id="SM00692">
    <property type="entry name" value="DM3"/>
    <property type="match status" value="1"/>
</dbReference>
<feature type="domain" description="THAP-type" evidence="6">
    <location>
        <begin position="1"/>
        <end position="95"/>
    </location>
</feature>
<dbReference type="EMBL" id="LBMM01010880">
    <property type="protein sequence ID" value="KMQ87179.1"/>
    <property type="molecule type" value="Genomic_DNA"/>
</dbReference>
<evidence type="ECO:0000256" key="2">
    <source>
        <dbReference type="ARBA" id="ARBA00022771"/>
    </source>
</evidence>
<comment type="caution">
    <text evidence="7">The sequence shown here is derived from an EMBL/GenBank/DDBJ whole genome shotgun (WGS) entry which is preliminary data.</text>
</comment>
<keyword evidence="8" id="KW-1185">Reference proteome</keyword>
<dbReference type="AlphaFoldDB" id="A0A0J7KA79"/>
<dbReference type="InterPro" id="IPR006612">
    <property type="entry name" value="THAP_Znf"/>
</dbReference>
<dbReference type="OrthoDB" id="7675410at2759"/>
<evidence type="ECO:0000256" key="5">
    <source>
        <dbReference type="PROSITE-ProRule" id="PRU00309"/>
    </source>
</evidence>
<dbReference type="InterPro" id="IPR048366">
    <property type="entry name" value="TNP-like_GBD"/>
</dbReference>
<dbReference type="GO" id="GO:0003677">
    <property type="term" value="F:DNA binding"/>
    <property type="evidence" value="ECO:0007669"/>
    <property type="project" value="UniProtKB-UniRule"/>
</dbReference>
<dbReference type="PROSITE" id="PS50950">
    <property type="entry name" value="ZF_THAP"/>
    <property type="match status" value="1"/>
</dbReference>
<dbReference type="PANTHER" id="PTHR46927">
    <property type="entry name" value="AGAP005574-PA"/>
    <property type="match status" value="1"/>
</dbReference>
<dbReference type="PANTHER" id="PTHR46927:SF3">
    <property type="entry name" value="THAP-TYPE DOMAIN-CONTAINING PROTEIN"/>
    <property type="match status" value="1"/>
</dbReference>
<evidence type="ECO:0000256" key="4">
    <source>
        <dbReference type="ARBA" id="ARBA00023125"/>
    </source>
</evidence>
<dbReference type="Proteomes" id="UP000036403">
    <property type="component" value="Unassembled WGS sequence"/>
</dbReference>
<evidence type="ECO:0000313" key="8">
    <source>
        <dbReference type="Proteomes" id="UP000036403"/>
    </source>
</evidence>
<evidence type="ECO:0000256" key="1">
    <source>
        <dbReference type="ARBA" id="ARBA00022723"/>
    </source>
</evidence>
<evidence type="ECO:0000256" key="3">
    <source>
        <dbReference type="ARBA" id="ARBA00022833"/>
    </source>
</evidence>
<keyword evidence="1" id="KW-0479">Metal-binding</keyword>
<protein>
    <recommendedName>
        <fullName evidence="6">THAP-type domain-containing protein</fullName>
    </recommendedName>
</protein>
<reference evidence="7 8" key="1">
    <citation type="submission" date="2015-04" db="EMBL/GenBank/DDBJ databases">
        <title>Lasius niger genome sequencing.</title>
        <authorList>
            <person name="Konorov E.A."/>
            <person name="Nikitin M.A."/>
            <person name="Kirill M.V."/>
            <person name="Chang P."/>
        </authorList>
    </citation>
    <scope>NUCLEOTIDE SEQUENCE [LARGE SCALE GENOMIC DNA]</scope>
    <source>
        <tissue evidence="7">Whole</tissue>
    </source>
</reference>
<dbReference type="Pfam" id="PF21788">
    <property type="entry name" value="TNP-like_GBD"/>
    <property type="match status" value="1"/>
</dbReference>
<dbReference type="InterPro" id="IPR052224">
    <property type="entry name" value="THAP_domain_protein"/>
</dbReference>
<dbReference type="Pfam" id="PF21787">
    <property type="entry name" value="TNP-like_RNaseH_N"/>
    <property type="match status" value="1"/>
</dbReference>
<keyword evidence="3" id="KW-0862">Zinc</keyword>
<keyword evidence="4 5" id="KW-0238">DNA-binding</keyword>
<dbReference type="InterPro" id="IPR048365">
    <property type="entry name" value="TNP-like_RNaseH_N"/>
</dbReference>
<accession>A0A0J7KA79</accession>
<evidence type="ECO:0000313" key="7">
    <source>
        <dbReference type="EMBL" id="KMQ87179.1"/>
    </source>
</evidence>
<proteinExistence type="predicted"/>
<keyword evidence="2 5" id="KW-0863">Zinc-finger</keyword>
<dbReference type="Pfam" id="PF05485">
    <property type="entry name" value="THAP"/>
    <property type="match status" value="1"/>
</dbReference>
<dbReference type="GO" id="GO:0008270">
    <property type="term" value="F:zinc ion binding"/>
    <property type="evidence" value="ECO:0007669"/>
    <property type="project" value="UniProtKB-KW"/>
</dbReference>
<dbReference type="SUPFAM" id="SSF57716">
    <property type="entry name" value="Glucocorticoid receptor-like (DNA-binding domain)"/>
    <property type="match status" value="1"/>
</dbReference>
<evidence type="ECO:0000259" key="6">
    <source>
        <dbReference type="PROSITE" id="PS50950"/>
    </source>
</evidence>
<name>A0A0J7KA79_LASNI</name>